<name>A0A1X7N7S4_9MICO</name>
<protein>
    <recommendedName>
        <fullName evidence="2">VWFA domain-containing protein</fullName>
    </recommendedName>
</protein>
<dbReference type="InterPro" id="IPR036465">
    <property type="entry name" value="vWFA_dom_sf"/>
</dbReference>
<evidence type="ECO:0000256" key="1">
    <source>
        <dbReference type="SAM" id="MobiDB-lite"/>
    </source>
</evidence>
<feature type="compositionally biased region" description="Basic and acidic residues" evidence="1">
    <location>
        <begin position="225"/>
        <end position="236"/>
    </location>
</feature>
<feature type="domain" description="VWFA" evidence="2">
    <location>
        <begin position="10"/>
        <end position="197"/>
    </location>
</feature>
<gene>
    <name evidence="3" type="ORF">SAMN06295885_0761</name>
</gene>
<dbReference type="AlphaFoldDB" id="A0A1X7N7S4"/>
<dbReference type="Pfam" id="PF13519">
    <property type="entry name" value="VWA_2"/>
    <property type="match status" value="1"/>
</dbReference>
<organism evidence="3 4">
    <name type="scientific">Rathayibacter oskolensis</name>
    <dbReference type="NCBI Taxonomy" id="1891671"/>
    <lineage>
        <taxon>Bacteria</taxon>
        <taxon>Bacillati</taxon>
        <taxon>Actinomycetota</taxon>
        <taxon>Actinomycetes</taxon>
        <taxon>Micrococcales</taxon>
        <taxon>Microbacteriaceae</taxon>
        <taxon>Rathayibacter</taxon>
    </lineage>
</organism>
<reference evidence="4" key="1">
    <citation type="submission" date="2017-04" db="EMBL/GenBank/DDBJ databases">
        <authorList>
            <person name="Varghese N."/>
            <person name="Submissions S."/>
        </authorList>
    </citation>
    <scope>NUCLEOTIDE SEQUENCE [LARGE SCALE GENOMIC DNA]</scope>
    <source>
        <strain evidence="4">VKM Ac-2121</strain>
    </source>
</reference>
<evidence type="ECO:0000313" key="3">
    <source>
        <dbReference type="EMBL" id="SMH32612.1"/>
    </source>
</evidence>
<evidence type="ECO:0000259" key="2">
    <source>
        <dbReference type="SMART" id="SM00327"/>
    </source>
</evidence>
<dbReference type="RefSeq" id="WP_085475235.1">
    <property type="nucleotide sequence ID" value="NZ_FXBM01000001.1"/>
</dbReference>
<dbReference type="SUPFAM" id="SSF53300">
    <property type="entry name" value="vWA-like"/>
    <property type="match status" value="1"/>
</dbReference>
<dbReference type="OrthoDB" id="9806395at2"/>
<evidence type="ECO:0000313" key="4">
    <source>
        <dbReference type="Proteomes" id="UP000193711"/>
    </source>
</evidence>
<feature type="region of interest" description="Disordered" evidence="1">
    <location>
        <begin position="215"/>
        <end position="238"/>
    </location>
</feature>
<dbReference type="Proteomes" id="UP000193711">
    <property type="component" value="Unassembled WGS sequence"/>
</dbReference>
<dbReference type="SMART" id="SM00327">
    <property type="entry name" value="VWA"/>
    <property type="match status" value="1"/>
</dbReference>
<dbReference type="Gene3D" id="3.40.50.410">
    <property type="entry name" value="von Willebrand factor, type A domain"/>
    <property type="match status" value="1"/>
</dbReference>
<dbReference type="STRING" id="1891671.SAMN06295885_0761"/>
<accession>A0A1X7N7S4</accession>
<proteinExistence type="predicted"/>
<sequence length="253" mass="26798">MGELSDKYFVMPFYIVVDVSYSMEENGGIRAMPQLVPAIRTALAEKPLVHDILRISILEFAGTANVLVPMSRPNELGSPDFAVRGDGTNYAAALALLKERIIADVATLKSQNLDVYRPAVFFLTDGEPNVGPAWEKAFAELTYFDPATGAGFKAYPLFVPLGVGAASRTVLGQMAFPPDVSRLYMAVDPAAVQAAIIEMANVMAHTTVSSGNTAVGALGSGGSEEPQHVLPDERDLGPGVTVSASQYQGGSFI</sequence>
<dbReference type="InterPro" id="IPR002035">
    <property type="entry name" value="VWF_A"/>
</dbReference>
<keyword evidence="4" id="KW-1185">Reference proteome</keyword>
<dbReference type="EMBL" id="FXBM01000001">
    <property type="protein sequence ID" value="SMH32612.1"/>
    <property type="molecule type" value="Genomic_DNA"/>
</dbReference>